<evidence type="ECO:0000256" key="1">
    <source>
        <dbReference type="ARBA" id="ARBA00003012"/>
    </source>
</evidence>
<dbReference type="InterPro" id="IPR007369">
    <property type="entry name" value="Peptidase_A22B_SPP"/>
</dbReference>
<dbReference type="Gene3D" id="3.50.30.30">
    <property type="match status" value="1"/>
</dbReference>
<dbReference type="RefSeq" id="XP_038984291.1">
    <property type="nucleotide sequence ID" value="XM_039128363.1"/>
</dbReference>
<dbReference type="GO" id="GO:0030660">
    <property type="term" value="C:Golgi-associated vesicle membrane"/>
    <property type="evidence" value="ECO:0007669"/>
    <property type="project" value="TreeGrafter"/>
</dbReference>
<evidence type="ECO:0000259" key="13">
    <source>
        <dbReference type="Pfam" id="PF02225"/>
    </source>
</evidence>
<dbReference type="GO" id="GO:0098554">
    <property type="term" value="C:cytoplasmic side of endoplasmic reticulum membrane"/>
    <property type="evidence" value="ECO:0007669"/>
    <property type="project" value="TreeGrafter"/>
</dbReference>
<dbReference type="PANTHER" id="PTHR12174">
    <property type="entry name" value="SIGNAL PEPTIDE PEPTIDASE"/>
    <property type="match status" value="1"/>
</dbReference>
<dbReference type="SMART" id="SM00730">
    <property type="entry name" value="PSN"/>
    <property type="match status" value="1"/>
</dbReference>
<dbReference type="Proteomes" id="UP000228380">
    <property type="component" value="Chromosome 7"/>
</dbReference>
<proteinExistence type="inferred from homology"/>
<feature type="transmembrane region" description="Helical" evidence="11">
    <location>
        <begin position="430"/>
        <end position="452"/>
    </location>
</feature>
<sequence length="500" mass="54499">MAILRPSSSPLLYTVGFFFFFSFVSHPVVLAAEDIVKEDDSIVKFPGCNNTFRMVIIRNWVNGDERPSVDGMNSRFGASLPIHISDALKKPAVLTNPFNCCSASSSKLSNSIAVAMRGDCDFAYKAKIAQLGGAAGLLVINDKEELEKMGCPENDTSLDITIPVVLVSKSNGENIKKSLDSGGRVDIQLYSPNRPAIDPAAAILWLMAVGTVVCASLWDEYIACKQDQTNAEISRKEDSEKEFVELSTTGAIVFVVAASTFLVLLFFFMSSWFIWLLIVLFCIGSTEGMHVCMVTLISRILKGCGRMTISLPILGEVSILSILVLPFCMAFAISWAVNRNSPHAWIGQDVLGICLMITVLQVARLPNIKVARGDNSGGEAIPMLLRIPRFSDPWGGYDMIGFGDILFPGLLVAFSFRFDKSTKKGVLNGYFLWLVLGYAFGLSLTYLGLYLMNGHGQPALLYLVPCTLGVAVILGGIRGELNDLWNLREKHSDTSPAGDV</sequence>
<dbReference type="Pfam" id="PF04258">
    <property type="entry name" value="Peptidase_A22B"/>
    <property type="match status" value="1"/>
</dbReference>
<evidence type="ECO:0000256" key="12">
    <source>
        <dbReference type="SAM" id="SignalP"/>
    </source>
</evidence>
<dbReference type="AlphaFoldDB" id="A0A8B9AC68"/>
<feature type="domain" description="PA" evidence="13">
    <location>
        <begin position="91"/>
        <end position="175"/>
    </location>
</feature>
<evidence type="ECO:0000256" key="11">
    <source>
        <dbReference type="SAM" id="Phobius"/>
    </source>
</evidence>
<feature type="transmembrane region" description="Helical" evidence="11">
    <location>
        <begin position="459"/>
        <end position="477"/>
    </location>
</feature>
<dbReference type="GO" id="GO:0005765">
    <property type="term" value="C:lysosomal membrane"/>
    <property type="evidence" value="ECO:0007669"/>
    <property type="project" value="TreeGrafter"/>
</dbReference>
<keyword evidence="10" id="KW-0325">Glycoprotein</keyword>
<feature type="transmembrane region" description="Helical" evidence="11">
    <location>
        <begin position="274"/>
        <end position="301"/>
    </location>
</feature>
<keyword evidence="8 11" id="KW-1133">Transmembrane helix</keyword>
<dbReference type="GO" id="GO:0033619">
    <property type="term" value="P:membrane protein proteolysis"/>
    <property type="evidence" value="ECO:0007669"/>
    <property type="project" value="TreeGrafter"/>
</dbReference>
<dbReference type="GO" id="GO:0010008">
    <property type="term" value="C:endosome membrane"/>
    <property type="evidence" value="ECO:0007669"/>
    <property type="project" value="UniProtKB-SubCell"/>
</dbReference>
<keyword evidence="7" id="KW-0378">Hydrolase</keyword>
<evidence type="ECO:0000256" key="8">
    <source>
        <dbReference type="ARBA" id="ARBA00022989"/>
    </source>
</evidence>
<keyword evidence="14" id="KW-1185">Reference proteome</keyword>
<gene>
    <name evidence="15" type="primary">LOC103715213</name>
</gene>
<evidence type="ECO:0000313" key="15">
    <source>
        <dbReference type="RefSeq" id="XP_038984291.1"/>
    </source>
</evidence>
<dbReference type="SUPFAM" id="SSF52025">
    <property type="entry name" value="PA domain"/>
    <property type="match status" value="1"/>
</dbReference>
<evidence type="ECO:0000256" key="10">
    <source>
        <dbReference type="ARBA" id="ARBA00023180"/>
    </source>
</evidence>
<dbReference type="GO" id="GO:0042500">
    <property type="term" value="F:aspartic endopeptidase activity, intramembrane cleaving"/>
    <property type="evidence" value="ECO:0007669"/>
    <property type="project" value="InterPro"/>
</dbReference>
<feature type="chain" id="PRO_5034396565" evidence="12">
    <location>
        <begin position="32"/>
        <end position="500"/>
    </location>
</feature>
<reference evidence="15" key="2">
    <citation type="submission" date="2025-08" db="UniProtKB">
        <authorList>
            <consortium name="RefSeq"/>
        </authorList>
    </citation>
    <scope>IDENTIFICATION</scope>
    <source>
        <tissue evidence="15">Young leaves</tissue>
    </source>
</reference>
<comment type="similarity">
    <text evidence="3">Belongs to the peptidase A22B family.</text>
</comment>
<organism evidence="14 15">
    <name type="scientific">Phoenix dactylifera</name>
    <name type="common">Date palm</name>
    <dbReference type="NCBI Taxonomy" id="42345"/>
    <lineage>
        <taxon>Eukaryota</taxon>
        <taxon>Viridiplantae</taxon>
        <taxon>Streptophyta</taxon>
        <taxon>Embryophyta</taxon>
        <taxon>Tracheophyta</taxon>
        <taxon>Spermatophyta</taxon>
        <taxon>Magnoliopsida</taxon>
        <taxon>Liliopsida</taxon>
        <taxon>Arecaceae</taxon>
        <taxon>Coryphoideae</taxon>
        <taxon>Phoeniceae</taxon>
        <taxon>Phoenix</taxon>
    </lineage>
</organism>
<reference evidence="14" key="1">
    <citation type="journal article" date="2019" name="Nat. Commun.">
        <title>Genome-wide association mapping of date palm fruit traits.</title>
        <authorList>
            <person name="Hazzouri K.M."/>
            <person name="Gros-Balthazard M."/>
            <person name="Flowers J.M."/>
            <person name="Copetti D."/>
            <person name="Lemansour A."/>
            <person name="Lebrun M."/>
            <person name="Masmoudi K."/>
            <person name="Ferrand S."/>
            <person name="Dhar M.I."/>
            <person name="Fresquez Z.A."/>
            <person name="Rosas U."/>
            <person name="Zhang J."/>
            <person name="Talag J."/>
            <person name="Lee S."/>
            <person name="Kudrna D."/>
            <person name="Powell R.F."/>
            <person name="Leitch I.J."/>
            <person name="Krueger R.R."/>
            <person name="Wing R.A."/>
            <person name="Amiri K.M.A."/>
            <person name="Purugganan M.D."/>
        </authorList>
    </citation>
    <scope>NUCLEOTIDE SEQUENCE [LARGE SCALE GENOMIC DNA]</scope>
    <source>
        <strain evidence="14">cv. Khalas</strain>
    </source>
</reference>
<feature type="transmembrane region" description="Helical" evidence="11">
    <location>
        <begin position="313"/>
        <end position="337"/>
    </location>
</feature>
<comment type="function">
    <text evidence="1">Intramembrane-cleaving aspartic protease (I-CLiP) that cleaves type II membrane signal peptides in the hydrophobic plane of the membrane.</text>
</comment>
<feature type="signal peptide" evidence="12">
    <location>
        <begin position="1"/>
        <end position="31"/>
    </location>
</feature>
<dbReference type="Pfam" id="PF02225">
    <property type="entry name" value="PA"/>
    <property type="match status" value="1"/>
</dbReference>
<dbReference type="PANTHER" id="PTHR12174:SF90">
    <property type="entry name" value="SIGNAL PEPTIDE PEPTIDASE-LIKE 3"/>
    <property type="match status" value="1"/>
</dbReference>
<keyword evidence="6" id="KW-0967">Endosome</keyword>
<keyword evidence="9 11" id="KW-0472">Membrane</keyword>
<evidence type="ECO:0000256" key="5">
    <source>
        <dbReference type="ARBA" id="ARBA00022729"/>
    </source>
</evidence>
<dbReference type="FunFam" id="3.50.30.30:FF:000007">
    <property type="entry name" value="Signal peptide peptidase-like 3"/>
    <property type="match status" value="1"/>
</dbReference>
<evidence type="ECO:0000256" key="2">
    <source>
        <dbReference type="ARBA" id="ARBA00004337"/>
    </source>
</evidence>
<evidence type="ECO:0000256" key="9">
    <source>
        <dbReference type="ARBA" id="ARBA00023136"/>
    </source>
</evidence>
<accession>A0A8B9AC68</accession>
<evidence type="ECO:0000256" key="6">
    <source>
        <dbReference type="ARBA" id="ARBA00022753"/>
    </source>
</evidence>
<evidence type="ECO:0000256" key="7">
    <source>
        <dbReference type="ARBA" id="ARBA00022801"/>
    </source>
</evidence>
<feature type="transmembrane region" description="Helical" evidence="11">
    <location>
        <begin position="399"/>
        <end position="418"/>
    </location>
</feature>
<evidence type="ECO:0000256" key="3">
    <source>
        <dbReference type="ARBA" id="ARBA00006859"/>
    </source>
</evidence>
<keyword evidence="5 12" id="KW-0732">Signal</keyword>
<feature type="transmembrane region" description="Helical" evidence="11">
    <location>
        <begin position="243"/>
        <end position="268"/>
    </location>
</feature>
<keyword evidence="4 11" id="KW-0812">Transmembrane</keyword>
<dbReference type="InterPro" id="IPR006639">
    <property type="entry name" value="Preselin/SPP"/>
</dbReference>
<evidence type="ECO:0000313" key="14">
    <source>
        <dbReference type="Proteomes" id="UP000228380"/>
    </source>
</evidence>
<name>A0A8B9AC68_PHODC</name>
<dbReference type="GO" id="GO:0098553">
    <property type="term" value="C:lumenal side of endoplasmic reticulum membrane"/>
    <property type="evidence" value="ECO:0007669"/>
    <property type="project" value="TreeGrafter"/>
</dbReference>
<protein>
    <submittedName>
        <fullName evidence="15">Signal peptide peptidase-like 2 isoform X6</fullName>
    </submittedName>
</protein>
<dbReference type="InterPro" id="IPR003137">
    <property type="entry name" value="PA_domain"/>
</dbReference>
<evidence type="ECO:0000256" key="4">
    <source>
        <dbReference type="ARBA" id="ARBA00022692"/>
    </source>
</evidence>
<dbReference type="InterPro" id="IPR046450">
    <property type="entry name" value="PA_dom_sf"/>
</dbReference>
<comment type="subcellular location">
    <subcellularLocation>
        <location evidence="2">Endosome membrane</location>
        <topology evidence="2">Multi-pass membrane protein</topology>
    </subcellularLocation>
</comment>
<dbReference type="GeneID" id="103715213"/>